<evidence type="ECO:0000313" key="1">
    <source>
        <dbReference type="EMBL" id="MBE1587781.1"/>
    </source>
</evidence>
<sequence length="76" mass="8405">MARVEHLGYADSGHGKASRIDVRRYAGRKQRALAAHHSQISGNGRLSAVARVLVRLPAPVFGLLLGRKWYVEAKTR</sequence>
<organism evidence="1 2">
    <name type="scientific">Nonomuraea angiospora</name>
    <dbReference type="NCBI Taxonomy" id="46172"/>
    <lineage>
        <taxon>Bacteria</taxon>
        <taxon>Bacillati</taxon>
        <taxon>Actinomycetota</taxon>
        <taxon>Actinomycetes</taxon>
        <taxon>Streptosporangiales</taxon>
        <taxon>Streptosporangiaceae</taxon>
        <taxon>Nonomuraea</taxon>
    </lineage>
</organism>
<accession>A0ABR9M4E1</accession>
<keyword evidence="2" id="KW-1185">Reference proteome</keyword>
<dbReference type="Proteomes" id="UP000633509">
    <property type="component" value="Unassembled WGS sequence"/>
</dbReference>
<proteinExistence type="predicted"/>
<gene>
    <name evidence="1" type="ORF">H4W80_006039</name>
</gene>
<evidence type="ECO:0000313" key="2">
    <source>
        <dbReference type="Proteomes" id="UP000633509"/>
    </source>
</evidence>
<name>A0ABR9M4E1_9ACTN</name>
<comment type="caution">
    <text evidence="1">The sequence shown here is derived from an EMBL/GenBank/DDBJ whole genome shotgun (WGS) entry which is preliminary data.</text>
</comment>
<dbReference type="EMBL" id="JADBEK010000001">
    <property type="protein sequence ID" value="MBE1587781.1"/>
    <property type="molecule type" value="Genomic_DNA"/>
</dbReference>
<dbReference type="RefSeq" id="WP_192788110.1">
    <property type="nucleotide sequence ID" value="NZ_JADBEK010000001.1"/>
</dbReference>
<reference evidence="1 2" key="1">
    <citation type="submission" date="2020-10" db="EMBL/GenBank/DDBJ databases">
        <title>Sequencing the genomes of 1000 actinobacteria strains.</title>
        <authorList>
            <person name="Klenk H.-P."/>
        </authorList>
    </citation>
    <scope>NUCLEOTIDE SEQUENCE [LARGE SCALE GENOMIC DNA]</scope>
    <source>
        <strain evidence="1 2">DSM 43173</strain>
    </source>
</reference>
<protein>
    <submittedName>
        <fullName evidence="1">LmbE family N-acetylglucosaminyl deacetylase</fullName>
    </submittedName>
</protein>